<reference evidence="5" key="1">
    <citation type="submission" date="2019-06" db="EMBL/GenBank/DDBJ databases">
        <authorList>
            <consortium name="Wellcome Sanger Institute Data Sharing"/>
        </authorList>
    </citation>
    <scope>NUCLEOTIDE SEQUENCE [LARGE SCALE GENOMIC DNA]</scope>
</reference>
<dbReference type="InterPro" id="IPR037055">
    <property type="entry name" value="MHC_I-like_Ag-recog_sf"/>
</dbReference>
<dbReference type="InterPro" id="IPR011162">
    <property type="entry name" value="MHC_I/II-like_Ag-recog"/>
</dbReference>
<dbReference type="SUPFAM" id="SSF48726">
    <property type="entry name" value="Immunoglobulin"/>
    <property type="match status" value="1"/>
</dbReference>
<evidence type="ECO:0000256" key="2">
    <source>
        <dbReference type="SAM" id="MobiDB-lite"/>
    </source>
</evidence>
<dbReference type="InterPro" id="IPR050208">
    <property type="entry name" value="MHC_class-I_related"/>
</dbReference>
<organism evidence="5 6">
    <name type="scientific">Myripristis murdjan</name>
    <name type="common">pinecone soldierfish</name>
    <dbReference type="NCBI Taxonomy" id="586833"/>
    <lineage>
        <taxon>Eukaryota</taxon>
        <taxon>Metazoa</taxon>
        <taxon>Chordata</taxon>
        <taxon>Craniata</taxon>
        <taxon>Vertebrata</taxon>
        <taxon>Euteleostomi</taxon>
        <taxon>Actinopterygii</taxon>
        <taxon>Neopterygii</taxon>
        <taxon>Teleostei</taxon>
        <taxon>Neoteleostei</taxon>
        <taxon>Acanthomorphata</taxon>
        <taxon>Holocentriformes</taxon>
        <taxon>Holocentridae</taxon>
        <taxon>Myripristis</taxon>
    </lineage>
</organism>
<evidence type="ECO:0000313" key="5">
    <source>
        <dbReference type="Ensembl" id="ENSMMDP00005029276.1"/>
    </source>
</evidence>
<dbReference type="InParanoid" id="A0A667Z876"/>
<keyword evidence="6" id="KW-1185">Reference proteome</keyword>
<name>A0A667Z876_9TELE</name>
<dbReference type="GO" id="GO:0009897">
    <property type="term" value="C:external side of plasma membrane"/>
    <property type="evidence" value="ECO:0007669"/>
    <property type="project" value="TreeGrafter"/>
</dbReference>
<dbReference type="SUPFAM" id="SSF54452">
    <property type="entry name" value="MHC antigen-recognition domain"/>
    <property type="match status" value="1"/>
</dbReference>
<dbReference type="Proteomes" id="UP000472263">
    <property type="component" value="Chromosome 16"/>
</dbReference>
<dbReference type="InterPro" id="IPR007110">
    <property type="entry name" value="Ig-like_dom"/>
</dbReference>
<dbReference type="PANTHER" id="PTHR16675:SF191">
    <property type="entry name" value="CLASS I HISTOCOMPATIBILITY ANTIGEN, F10 ALPHA CHAIN-LIKE-RELATED"/>
    <property type="match status" value="1"/>
</dbReference>
<dbReference type="GO" id="GO:0005615">
    <property type="term" value="C:extracellular space"/>
    <property type="evidence" value="ECO:0007669"/>
    <property type="project" value="TreeGrafter"/>
</dbReference>
<proteinExistence type="predicted"/>
<feature type="region of interest" description="Disordered" evidence="2">
    <location>
        <begin position="323"/>
        <end position="352"/>
    </location>
</feature>
<dbReference type="Pfam" id="PF07654">
    <property type="entry name" value="C1-set"/>
    <property type="match status" value="1"/>
</dbReference>
<reference evidence="5" key="2">
    <citation type="submission" date="2025-08" db="UniProtKB">
        <authorList>
            <consortium name="Ensembl"/>
        </authorList>
    </citation>
    <scope>IDENTIFICATION</scope>
</reference>
<reference evidence="5" key="3">
    <citation type="submission" date="2025-09" db="UniProtKB">
        <authorList>
            <consortium name="Ensembl"/>
        </authorList>
    </citation>
    <scope>IDENTIFICATION</scope>
</reference>
<evidence type="ECO:0000259" key="4">
    <source>
        <dbReference type="PROSITE" id="PS50835"/>
    </source>
</evidence>
<dbReference type="InterPro" id="IPR003597">
    <property type="entry name" value="Ig_C1-set"/>
</dbReference>
<protein>
    <recommendedName>
        <fullName evidence="4">Ig-like domain-containing protein</fullName>
    </recommendedName>
</protein>
<dbReference type="AlphaFoldDB" id="A0A667Z876"/>
<sequence length="352" mass="39643">DPSGALYLFMFSQCSGHSLWILATYITGETPFPEFTAVLMLDDVQLGVFDSESDQLVGVRGQEEEPDVSQEGVSVLRETFATLRTKLSLVRHRFNLTAGVHVQQRLVGCETLEDGVPAFIMFRDSSDGEDAEGMMYNITHYTFSAGGRWDVQWDASKRMFYQLLYSNVYLPQCMQTLKILLDREKRLVMRRVPPRVRVMVKQVVGGAQVTCLATNFYPRHINLTLLRDGEPVDHHDLSGGSVLPNANGLYQVRKTLMVSGEELRRRHRYTCTTSHLSLDNRLEVSWQAEASRSHKAAIVSVPAGLAVTLLIAVLWWRRRRLPQPQGGGRRHGNPRSVTPNEQPGGSMTETPE</sequence>
<feature type="domain" description="Ig-like" evidence="4">
    <location>
        <begin position="194"/>
        <end position="285"/>
    </location>
</feature>
<dbReference type="SMART" id="SM00407">
    <property type="entry name" value="IGc1"/>
    <property type="match status" value="1"/>
</dbReference>
<dbReference type="InterPro" id="IPR013783">
    <property type="entry name" value="Ig-like_fold"/>
</dbReference>
<dbReference type="Pfam" id="PF00129">
    <property type="entry name" value="MHC_I"/>
    <property type="match status" value="1"/>
</dbReference>
<dbReference type="InterPro" id="IPR036179">
    <property type="entry name" value="Ig-like_dom_sf"/>
</dbReference>
<keyword evidence="3" id="KW-0472">Membrane</keyword>
<dbReference type="Ensembl" id="ENSMMDT00005029966.1">
    <property type="protein sequence ID" value="ENSMMDP00005029276.1"/>
    <property type="gene ID" value="ENSMMDG00005013942.1"/>
</dbReference>
<dbReference type="GeneTree" id="ENSGT01120000271825"/>
<evidence type="ECO:0000313" key="6">
    <source>
        <dbReference type="Proteomes" id="UP000472263"/>
    </source>
</evidence>
<keyword evidence="3" id="KW-0812">Transmembrane</keyword>
<evidence type="ECO:0000256" key="1">
    <source>
        <dbReference type="ARBA" id="ARBA00023180"/>
    </source>
</evidence>
<keyword evidence="3" id="KW-1133">Transmembrane helix</keyword>
<evidence type="ECO:0000256" key="3">
    <source>
        <dbReference type="SAM" id="Phobius"/>
    </source>
</evidence>
<accession>A0A667Z876</accession>
<dbReference type="PROSITE" id="PS50835">
    <property type="entry name" value="IG_LIKE"/>
    <property type="match status" value="1"/>
</dbReference>
<keyword evidence="1" id="KW-0325">Glycoprotein</keyword>
<dbReference type="Gene3D" id="2.60.40.10">
    <property type="entry name" value="Immunoglobulins"/>
    <property type="match status" value="1"/>
</dbReference>
<dbReference type="InterPro" id="IPR011161">
    <property type="entry name" value="MHC_I-like_Ag-recog"/>
</dbReference>
<feature type="compositionally biased region" description="Polar residues" evidence="2">
    <location>
        <begin position="335"/>
        <end position="352"/>
    </location>
</feature>
<dbReference type="Gene3D" id="3.30.500.10">
    <property type="entry name" value="MHC class I-like antigen recognition-like"/>
    <property type="match status" value="1"/>
</dbReference>
<feature type="transmembrane region" description="Helical" evidence="3">
    <location>
        <begin position="296"/>
        <end position="316"/>
    </location>
</feature>
<dbReference type="GO" id="GO:0006955">
    <property type="term" value="P:immune response"/>
    <property type="evidence" value="ECO:0007669"/>
    <property type="project" value="TreeGrafter"/>
</dbReference>
<dbReference type="PANTHER" id="PTHR16675">
    <property type="entry name" value="MHC CLASS I-RELATED"/>
    <property type="match status" value="1"/>
</dbReference>